<dbReference type="InterPro" id="IPR015517">
    <property type="entry name" value="dCMP_deaminase-rel"/>
</dbReference>
<keyword evidence="2" id="KW-0378">Hydrolase</keyword>
<reference evidence="9" key="1">
    <citation type="journal article" date="2010" name="Nature">
        <title>The Amphimedon queenslandica genome and the evolution of animal complexity.</title>
        <authorList>
            <person name="Srivastava M."/>
            <person name="Simakov O."/>
            <person name="Chapman J."/>
            <person name="Fahey B."/>
            <person name="Gauthier M.E."/>
            <person name="Mitros T."/>
            <person name="Richards G.S."/>
            <person name="Conaco C."/>
            <person name="Dacre M."/>
            <person name="Hellsten U."/>
            <person name="Larroux C."/>
            <person name="Putnam N.H."/>
            <person name="Stanke M."/>
            <person name="Adamska M."/>
            <person name="Darling A."/>
            <person name="Degnan S.M."/>
            <person name="Oakley T.H."/>
            <person name="Plachetzki D.C."/>
            <person name="Zhai Y."/>
            <person name="Adamski M."/>
            <person name="Calcino A."/>
            <person name="Cummins S.F."/>
            <person name="Goodstein D.M."/>
            <person name="Harris C."/>
            <person name="Jackson D.J."/>
            <person name="Leys S.P."/>
            <person name="Shu S."/>
            <person name="Woodcroft B.J."/>
            <person name="Vervoort M."/>
            <person name="Kosik K.S."/>
            <person name="Manning G."/>
            <person name="Degnan B.M."/>
            <person name="Rokhsar D.S."/>
        </authorList>
    </citation>
    <scope>NUCLEOTIDE SEQUENCE [LARGE SCALE GENOMIC DNA]</scope>
</reference>
<name>A0AAN0JUW8_AMPQE</name>
<dbReference type="InterPro" id="IPR002125">
    <property type="entry name" value="CMP_dCMP_dom"/>
</dbReference>
<dbReference type="EnsemblMetazoa" id="XM_020005297.1">
    <property type="protein sequence ID" value="XP_019860856.1"/>
    <property type="gene ID" value="LOC100639305"/>
</dbReference>
<feature type="coiled-coil region" evidence="5">
    <location>
        <begin position="62"/>
        <end position="117"/>
    </location>
</feature>
<protein>
    <recommendedName>
        <fullName evidence="4">dCMP deaminase</fullName>
        <ecNumber evidence="3">3.5.4.12</ecNumber>
    </recommendedName>
    <alternativeName>
        <fullName evidence="4">dCMP deaminase</fullName>
    </alternativeName>
</protein>
<evidence type="ECO:0000259" key="7">
    <source>
        <dbReference type="PROSITE" id="PS51747"/>
    </source>
</evidence>
<evidence type="ECO:0000313" key="8">
    <source>
        <dbReference type="EnsemblMetazoa" id="XP_019860860.1"/>
    </source>
</evidence>
<dbReference type="RefSeq" id="XP_019860860.1">
    <property type="nucleotide sequence ID" value="XM_020005301.1"/>
</dbReference>
<feature type="region of interest" description="Disordered" evidence="6">
    <location>
        <begin position="1"/>
        <end position="30"/>
    </location>
</feature>
<feature type="domain" description="CMP/dCMP-type deaminase" evidence="7">
    <location>
        <begin position="342"/>
        <end position="462"/>
    </location>
</feature>
<evidence type="ECO:0000256" key="1">
    <source>
        <dbReference type="ARBA" id="ARBA00022727"/>
    </source>
</evidence>
<evidence type="ECO:0000313" key="9">
    <source>
        <dbReference type="Proteomes" id="UP000007879"/>
    </source>
</evidence>
<dbReference type="KEGG" id="aqu:100639305"/>
<feature type="compositionally biased region" description="Acidic residues" evidence="6">
    <location>
        <begin position="1"/>
        <end position="15"/>
    </location>
</feature>
<dbReference type="EC" id="3.5.4.12" evidence="3"/>
<dbReference type="PROSITE" id="PS51747">
    <property type="entry name" value="CYT_DCMP_DEAMINASES_2"/>
    <property type="match status" value="2"/>
</dbReference>
<evidence type="ECO:0000256" key="3">
    <source>
        <dbReference type="ARBA" id="ARBA00038938"/>
    </source>
</evidence>
<dbReference type="GO" id="GO:0005737">
    <property type="term" value="C:cytoplasm"/>
    <property type="evidence" value="ECO:0007669"/>
    <property type="project" value="TreeGrafter"/>
</dbReference>
<keyword evidence="5" id="KW-0175">Coiled coil</keyword>
<dbReference type="EnsemblMetazoa" id="XM_020005301.1">
    <property type="protein sequence ID" value="XP_019860860.1"/>
    <property type="gene ID" value="LOC100639305"/>
</dbReference>
<dbReference type="PANTHER" id="PTHR11086:SF18">
    <property type="entry name" value="DEOXYCYTIDYLATE DEAMINASE"/>
    <property type="match status" value="1"/>
</dbReference>
<dbReference type="Pfam" id="PF00383">
    <property type="entry name" value="dCMP_cyt_deam_1"/>
    <property type="match status" value="2"/>
</dbReference>
<keyword evidence="9" id="KW-1185">Reference proteome</keyword>
<dbReference type="GO" id="GO:0004132">
    <property type="term" value="F:dCMP deaminase activity"/>
    <property type="evidence" value="ECO:0007669"/>
    <property type="project" value="TreeGrafter"/>
</dbReference>
<evidence type="ECO:0000256" key="4">
    <source>
        <dbReference type="ARBA" id="ARBA00041763"/>
    </source>
</evidence>
<feature type="domain" description="CMP/dCMP-type deaminase" evidence="7">
    <location>
        <begin position="143"/>
        <end position="297"/>
    </location>
</feature>
<sequence>MAEEDSREIETEETSESGQNNERNITASEMEREITEMKKNWEKTSEYIKQMEKVEEEMDYEFKKIMAEMESIQKAIKKLDRDQENKKERFKILKEKVGEAKELKEKACNTIQKLQKNPSSVKEAEVKEILDETKLFQRDWRQQWDEYYMKIACLAALRSKDPRTPVGVCIADTESYQIVGIGYNSMPCVKGRSNNDKIFPWKGLSENASKEEKNNKDKNTELKYPFAVHAAVNAITNRTRDKLDGCTIYVTLKPDEDCARAIQQAGIKEVVYCIYKRTQERETRNTGMMTAEAFLKSNNIELKNLGESASDKFTGNEVVKGLQSRIHEPQPNDDEPYKNALTWEDFFMEIAKLSRERPGLFDTAGLRLRTGACIVSPSNQVMAVGYSGYPEDMELGEIIEYDKEYIAHAEYKAIIGGPSVRGCTLYVTSYPCNVCAKLIAQSGISEIVYGKPHIDPGAKKILKECLDGKSKIRPKAI</sequence>
<feature type="compositionally biased region" description="Polar residues" evidence="6">
    <location>
        <begin position="18"/>
        <end position="27"/>
    </location>
</feature>
<dbReference type="SUPFAM" id="SSF53927">
    <property type="entry name" value="Cytidine deaminase-like"/>
    <property type="match status" value="2"/>
</dbReference>
<dbReference type="Gene3D" id="3.40.140.10">
    <property type="entry name" value="Cytidine Deaminase, domain 2"/>
    <property type="match status" value="2"/>
</dbReference>
<evidence type="ECO:0000256" key="6">
    <source>
        <dbReference type="SAM" id="MobiDB-lite"/>
    </source>
</evidence>
<dbReference type="PANTHER" id="PTHR11086">
    <property type="entry name" value="DEOXYCYTIDYLATE DEAMINASE-RELATED"/>
    <property type="match status" value="1"/>
</dbReference>
<reference evidence="8" key="2">
    <citation type="submission" date="2024-06" db="UniProtKB">
        <authorList>
            <consortium name="EnsemblMetazoa"/>
        </authorList>
    </citation>
    <scope>IDENTIFICATION</scope>
</reference>
<dbReference type="GeneID" id="100639305"/>
<dbReference type="AlphaFoldDB" id="A0AAN0JUW8"/>
<dbReference type="SUPFAM" id="SSF57997">
    <property type="entry name" value="Tropomyosin"/>
    <property type="match status" value="1"/>
</dbReference>
<dbReference type="Proteomes" id="UP000007879">
    <property type="component" value="Unassembled WGS sequence"/>
</dbReference>
<dbReference type="InterPro" id="IPR016193">
    <property type="entry name" value="Cytidine_deaminase-like"/>
</dbReference>
<evidence type="ECO:0000256" key="2">
    <source>
        <dbReference type="ARBA" id="ARBA00022801"/>
    </source>
</evidence>
<proteinExistence type="predicted"/>
<organism evidence="8 9">
    <name type="scientific">Amphimedon queenslandica</name>
    <name type="common">Sponge</name>
    <dbReference type="NCBI Taxonomy" id="400682"/>
    <lineage>
        <taxon>Eukaryota</taxon>
        <taxon>Metazoa</taxon>
        <taxon>Porifera</taxon>
        <taxon>Demospongiae</taxon>
        <taxon>Heteroscleromorpha</taxon>
        <taxon>Haplosclerida</taxon>
        <taxon>Niphatidae</taxon>
        <taxon>Amphimedon</taxon>
    </lineage>
</organism>
<dbReference type="RefSeq" id="XP_019860856.1">
    <property type="nucleotide sequence ID" value="XM_020005297.1"/>
</dbReference>
<evidence type="ECO:0000256" key="5">
    <source>
        <dbReference type="SAM" id="Coils"/>
    </source>
</evidence>
<keyword evidence="1" id="KW-0545">Nucleotide biosynthesis</keyword>
<accession>A0AAN0JUW8</accession>